<dbReference type="AlphaFoldDB" id="A0A2P6MPC3"/>
<evidence type="ECO:0000256" key="2">
    <source>
        <dbReference type="ARBA" id="ARBA00022527"/>
    </source>
</evidence>
<evidence type="ECO:0000256" key="4">
    <source>
        <dbReference type="ARBA" id="ARBA00022679"/>
    </source>
</evidence>
<feature type="domain" description="AGC-kinase C-terminal" evidence="12">
    <location>
        <begin position="895"/>
        <end position="970"/>
    </location>
</feature>
<comment type="caution">
    <text evidence="13">The sequence shown here is derived from an EMBL/GenBank/DDBJ whole genome shotgun (WGS) entry which is preliminary data.</text>
</comment>
<dbReference type="GO" id="GO:0035556">
    <property type="term" value="P:intracellular signal transduction"/>
    <property type="evidence" value="ECO:0007669"/>
    <property type="project" value="TreeGrafter"/>
</dbReference>
<dbReference type="SMART" id="SM00220">
    <property type="entry name" value="S_TKc"/>
    <property type="match status" value="1"/>
</dbReference>
<dbReference type="GO" id="GO:0005524">
    <property type="term" value="F:ATP binding"/>
    <property type="evidence" value="ECO:0007669"/>
    <property type="project" value="UniProtKB-KW"/>
</dbReference>
<dbReference type="CDD" id="cd05579">
    <property type="entry name" value="STKc_MAST_like"/>
    <property type="match status" value="1"/>
</dbReference>
<dbReference type="Gene3D" id="1.10.510.10">
    <property type="entry name" value="Transferase(Phosphotransferase) domain 1"/>
    <property type="match status" value="1"/>
</dbReference>
<feature type="compositionally biased region" description="Basic and acidic residues" evidence="10">
    <location>
        <begin position="78"/>
        <end position="98"/>
    </location>
</feature>
<evidence type="ECO:0000259" key="11">
    <source>
        <dbReference type="PROSITE" id="PS50011"/>
    </source>
</evidence>
<evidence type="ECO:0000259" key="12">
    <source>
        <dbReference type="PROSITE" id="PS51285"/>
    </source>
</evidence>
<keyword evidence="6 13" id="KW-0418">Kinase</keyword>
<keyword evidence="14" id="KW-1185">Reference proteome</keyword>
<evidence type="ECO:0000256" key="9">
    <source>
        <dbReference type="ARBA" id="ARBA00048679"/>
    </source>
</evidence>
<sequence>MSCSSTARDSVLYTEVHINSNPMHRLRDGSLPPAVITPTEPTMENRYSREAMRTWRSSEALVKQESDTPAVVIRSTEDLKDTLRPNQAETEKPNDKAMRRSCSSIQKDVPSRERGKLISADDLTAIRERCRKDLKNVLDQMPTSQGDIESEGRAVREVAMDFIFASDESLEEGVAKKSIMKLTSLEKQIRGTTTQASQLKGCVMRMLFVISSYSRIQEWLGSVRKRMDEIVALRPRSKKRNSHRLAITKSGSLSPDLVGRKRGVIMSSQSALRSSELPDSPTGDTKREDPFQISDDLNNELNSRIEARRSRNCASSGQKTWKPSSPLNSPTLSRRSVPSPTLLPKVPRLALGAITLSEKRVTTEEDLTKSKKNSFSFGFGLKKREQRSGDVVQQLQARGTAPVFLNYSEPDLATIAELTTERENITQNSPLSRSRSLEKLEKEKTQVEKELVVCRICEEEVSLSLLKDHSKFCVIANTWDMIAAAEDEHLSKMVCSLNDRIKEVTGDALQGDSPVKDSVDMDLLLLLKKIAESAFDASFKECIQLLSKLQQTELKTAKEVGQELEKLIKEKMDALIRAEEAVIHSPRVLRSNSPRVLNRGKQPEKDKSEKAIPSMKDFELIKPITRGAFGSVYLARKNRTKDLYAIKALKKADTIQKNHVRHVAAERNILCQTQHDFVVKMYYSFQSVDYLFLVMEYANGGDLFSLLCEHGSVSEDTARMYVAETALALEYLHSQGIVHRDLKPDNLLIDRNGHIKLTDFGLSSLGLIDVDFSKSLRNVHNGIKPKRNSTDPKARKLYSGVGTPDYLAPEILLGIGHSFPVDWWSLGVILFELLCGEPPFSGNTVEEIFRNILSLEISWDDSISPSARDLISSLLRRNPDERLDALGVKSHRFFENVLWDEVMTQTPDYIPPVVDPESTENFGARDARFDTDSALKALENSTLMDNTNIHQDSTFGTFWFVNFAHLEQKNLDLFKDLYSPKRPRSKSQ</sequence>
<evidence type="ECO:0000256" key="5">
    <source>
        <dbReference type="ARBA" id="ARBA00022741"/>
    </source>
</evidence>
<evidence type="ECO:0000256" key="8">
    <source>
        <dbReference type="ARBA" id="ARBA00047899"/>
    </source>
</evidence>
<protein>
    <recommendedName>
        <fullName evidence="1">non-specific serine/threonine protein kinase</fullName>
        <ecNumber evidence="1">2.7.11.1</ecNumber>
    </recommendedName>
</protein>
<dbReference type="PROSITE" id="PS51285">
    <property type="entry name" value="AGC_KINASE_CTER"/>
    <property type="match status" value="1"/>
</dbReference>
<gene>
    <name evidence="13" type="ORF">PROFUN_02556</name>
</gene>
<dbReference type="GO" id="GO:0007010">
    <property type="term" value="P:cytoskeleton organization"/>
    <property type="evidence" value="ECO:0007669"/>
    <property type="project" value="UniProtKB-ARBA"/>
</dbReference>
<dbReference type="InterPro" id="IPR050236">
    <property type="entry name" value="Ser_Thr_kinase_AGC"/>
</dbReference>
<keyword evidence="3" id="KW-0597">Phosphoprotein</keyword>
<comment type="catalytic activity">
    <reaction evidence="8">
        <text>L-threonyl-[protein] + ATP = O-phospho-L-threonyl-[protein] + ADP + H(+)</text>
        <dbReference type="Rhea" id="RHEA:46608"/>
        <dbReference type="Rhea" id="RHEA-COMP:11060"/>
        <dbReference type="Rhea" id="RHEA-COMP:11605"/>
        <dbReference type="ChEBI" id="CHEBI:15378"/>
        <dbReference type="ChEBI" id="CHEBI:30013"/>
        <dbReference type="ChEBI" id="CHEBI:30616"/>
        <dbReference type="ChEBI" id="CHEBI:61977"/>
        <dbReference type="ChEBI" id="CHEBI:456216"/>
        <dbReference type="EC" id="2.7.11.1"/>
    </reaction>
</comment>
<evidence type="ECO:0000256" key="7">
    <source>
        <dbReference type="ARBA" id="ARBA00022840"/>
    </source>
</evidence>
<keyword evidence="4" id="KW-0808">Transferase</keyword>
<keyword evidence="2" id="KW-0723">Serine/threonine-protein kinase</keyword>
<dbReference type="EC" id="2.7.11.1" evidence="1"/>
<dbReference type="InterPro" id="IPR011009">
    <property type="entry name" value="Kinase-like_dom_sf"/>
</dbReference>
<dbReference type="Proteomes" id="UP000241769">
    <property type="component" value="Unassembled WGS sequence"/>
</dbReference>
<feature type="region of interest" description="Disordered" evidence="10">
    <location>
        <begin position="235"/>
        <end position="343"/>
    </location>
</feature>
<dbReference type="GO" id="GO:0004674">
    <property type="term" value="F:protein serine/threonine kinase activity"/>
    <property type="evidence" value="ECO:0007669"/>
    <property type="project" value="UniProtKB-KW"/>
</dbReference>
<keyword evidence="5" id="KW-0547">Nucleotide-binding</keyword>
<keyword evidence="7" id="KW-0067">ATP-binding</keyword>
<dbReference type="SUPFAM" id="SSF56112">
    <property type="entry name" value="Protein kinase-like (PK-like)"/>
    <property type="match status" value="1"/>
</dbReference>
<accession>A0A2P6MPC3</accession>
<organism evidence="13 14">
    <name type="scientific">Planoprotostelium fungivorum</name>
    <dbReference type="NCBI Taxonomy" id="1890364"/>
    <lineage>
        <taxon>Eukaryota</taxon>
        <taxon>Amoebozoa</taxon>
        <taxon>Evosea</taxon>
        <taxon>Variosea</taxon>
        <taxon>Cavosteliida</taxon>
        <taxon>Cavosteliaceae</taxon>
        <taxon>Planoprotostelium</taxon>
    </lineage>
</organism>
<dbReference type="FunFam" id="1.10.510.10:FF:000024">
    <property type="entry name" value="Probable serine/threonine-protein kinase cot-1"/>
    <property type="match status" value="1"/>
</dbReference>
<dbReference type="OrthoDB" id="19827at2759"/>
<feature type="compositionally biased region" description="Polar residues" evidence="10">
    <location>
        <begin position="312"/>
        <end position="339"/>
    </location>
</feature>
<evidence type="ECO:0000256" key="6">
    <source>
        <dbReference type="ARBA" id="ARBA00022777"/>
    </source>
</evidence>
<name>A0A2P6MPC3_9EUKA</name>
<dbReference type="FunFam" id="3.30.200.20:FF:000042">
    <property type="entry name" value="Aurora kinase A"/>
    <property type="match status" value="1"/>
</dbReference>
<dbReference type="InterPro" id="IPR000961">
    <property type="entry name" value="AGC-kinase_C"/>
</dbReference>
<dbReference type="InParanoid" id="A0A2P6MPC3"/>
<dbReference type="EMBL" id="MDYQ01000599">
    <property type="protein sequence ID" value="PRP73547.1"/>
    <property type="molecule type" value="Genomic_DNA"/>
</dbReference>
<feature type="domain" description="Protein kinase" evidence="11">
    <location>
        <begin position="618"/>
        <end position="894"/>
    </location>
</feature>
<evidence type="ECO:0000256" key="10">
    <source>
        <dbReference type="SAM" id="MobiDB-lite"/>
    </source>
</evidence>
<dbReference type="InterPro" id="IPR000719">
    <property type="entry name" value="Prot_kinase_dom"/>
</dbReference>
<dbReference type="PROSITE" id="PS00108">
    <property type="entry name" value="PROTEIN_KINASE_ST"/>
    <property type="match status" value="1"/>
</dbReference>
<dbReference type="Pfam" id="PF00069">
    <property type="entry name" value="Pkinase"/>
    <property type="match status" value="1"/>
</dbReference>
<dbReference type="PANTHER" id="PTHR24356">
    <property type="entry name" value="SERINE/THREONINE-PROTEIN KINASE"/>
    <property type="match status" value="1"/>
</dbReference>
<evidence type="ECO:0000256" key="3">
    <source>
        <dbReference type="ARBA" id="ARBA00022553"/>
    </source>
</evidence>
<evidence type="ECO:0000313" key="13">
    <source>
        <dbReference type="EMBL" id="PRP73547.1"/>
    </source>
</evidence>
<dbReference type="InterPro" id="IPR008271">
    <property type="entry name" value="Ser/Thr_kinase_AS"/>
</dbReference>
<evidence type="ECO:0000256" key="1">
    <source>
        <dbReference type="ARBA" id="ARBA00012513"/>
    </source>
</evidence>
<proteinExistence type="predicted"/>
<evidence type="ECO:0000313" key="14">
    <source>
        <dbReference type="Proteomes" id="UP000241769"/>
    </source>
</evidence>
<reference evidence="13 14" key="1">
    <citation type="journal article" date="2018" name="Genome Biol. Evol.">
        <title>Multiple Roots of Fruiting Body Formation in Amoebozoa.</title>
        <authorList>
            <person name="Hillmann F."/>
            <person name="Forbes G."/>
            <person name="Novohradska S."/>
            <person name="Ferling I."/>
            <person name="Riege K."/>
            <person name="Groth M."/>
            <person name="Westermann M."/>
            <person name="Marz M."/>
            <person name="Spaller T."/>
            <person name="Winckler T."/>
            <person name="Schaap P."/>
            <person name="Glockner G."/>
        </authorList>
    </citation>
    <scope>NUCLEOTIDE SEQUENCE [LARGE SCALE GENOMIC DNA]</scope>
    <source>
        <strain evidence="13 14">Jena</strain>
    </source>
</reference>
<comment type="catalytic activity">
    <reaction evidence="9">
        <text>L-seryl-[protein] + ATP = O-phospho-L-seryl-[protein] + ADP + H(+)</text>
        <dbReference type="Rhea" id="RHEA:17989"/>
        <dbReference type="Rhea" id="RHEA-COMP:9863"/>
        <dbReference type="Rhea" id="RHEA-COMP:11604"/>
        <dbReference type="ChEBI" id="CHEBI:15378"/>
        <dbReference type="ChEBI" id="CHEBI:29999"/>
        <dbReference type="ChEBI" id="CHEBI:30616"/>
        <dbReference type="ChEBI" id="CHEBI:83421"/>
        <dbReference type="ChEBI" id="CHEBI:456216"/>
        <dbReference type="EC" id="2.7.11.1"/>
    </reaction>
</comment>
<feature type="region of interest" description="Disordered" evidence="10">
    <location>
        <begin position="78"/>
        <end position="113"/>
    </location>
</feature>
<dbReference type="Gene3D" id="3.30.200.20">
    <property type="entry name" value="Phosphorylase Kinase, domain 1"/>
    <property type="match status" value="1"/>
</dbReference>
<dbReference type="PROSITE" id="PS50011">
    <property type="entry name" value="PROTEIN_KINASE_DOM"/>
    <property type="match status" value="1"/>
</dbReference>
<dbReference type="PANTHER" id="PTHR24356:SF1">
    <property type="entry name" value="SERINE_THREONINE-PROTEIN KINASE GREATWALL"/>
    <property type="match status" value="1"/>
</dbReference>